<dbReference type="PANTHER" id="PTHR38733">
    <property type="entry name" value="PROTEIN MCRC"/>
    <property type="match status" value="1"/>
</dbReference>
<organism evidence="1 2">
    <name type="scientific">Mobilicoccus caccae</name>
    <dbReference type="NCBI Taxonomy" id="1859295"/>
    <lineage>
        <taxon>Bacteria</taxon>
        <taxon>Bacillati</taxon>
        <taxon>Actinomycetota</taxon>
        <taxon>Actinomycetes</taxon>
        <taxon>Micrococcales</taxon>
        <taxon>Dermatophilaceae</taxon>
        <taxon>Mobilicoccus</taxon>
    </lineage>
</organism>
<protein>
    <submittedName>
        <fullName evidence="1">5-methylcytosine-specific restriction system specificity protein McrC</fullName>
    </submittedName>
</protein>
<comment type="caution">
    <text evidence="1">The sequence shown here is derived from an EMBL/GenBank/DDBJ whole genome shotgun (WGS) entry which is preliminary data.</text>
</comment>
<proteinExistence type="predicted"/>
<reference evidence="2" key="1">
    <citation type="journal article" date="2019" name="Int. J. Syst. Evol. Microbiol.">
        <title>The Global Catalogue of Microorganisms (GCM) 10K type strain sequencing project: providing services to taxonomists for standard genome sequencing and annotation.</title>
        <authorList>
            <consortium name="The Broad Institute Genomics Platform"/>
            <consortium name="The Broad Institute Genome Sequencing Center for Infectious Disease"/>
            <person name="Wu L."/>
            <person name="Ma J."/>
        </authorList>
    </citation>
    <scope>NUCLEOTIDE SEQUENCE [LARGE SCALE GENOMIC DNA]</scope>
    <source>
        <strain evidence="2">NBRC 113072</strain>
    </source>
</reference>
<accession>A0ABQ6IV08</accession>
<evidence type="ECO:0000313" key="2">
    <source>
        <dbReference type="Proteomes" id="UP001157126"/>
    </source>
</evidence>
<dbReference type="NCBIfam" id="NF007277">
    <property type="entry name" value="PRK09736.1"/>
    <property type="match status" value="1"/>
</dbReference>
<dbReference type="PIRSF" id="PIRSF003109">
    <property type="entry name" value="McrC"/>
    <property type="match status" value="1"/>
</dbReference>
<dbReference type="PANTHER" id="PTHR38733:SF1">
    <property type="entry name" value="TYPE IV METHYL-DIRECTED RESTRICTION ENZYME ECOKMCRBC"/>
    <property type="match status" value="1"/>
</dbReference>
<dbReference type="InterPro" id="IPR014407">
    <property type="entry name" value="McrC_bac"/>
</dbReference>
<dbReference type="Proteomes" id="UP001157126">
    <property type="component" value="Unassembled WGS sequence"/>
</dbReference>
<dbReference type="InterPro" id="IPR019292">
    <property type="entry name" value="McrC"/>
</dbReference>
<sequence>MKDRSIVIRNVYVMMAYAFRALRATDSGPAETERFDHLHDLFAEILAQGLSAQVKRGLHHDYLRREEQLLGVRGRIDVSRTAMGRAVSPGSVVCSFDEFEPDTPLNRALKSVVVLLLRRGQVGPARKEALRRLLPYLEAVTLIAPSQIQWSRFSYHRATASYRMLLGVCELVVRGLLMTEESGDAVLSGWLNDEAMSTLYERFIREYYAFHHPELSPAARAVEWDYDSEASFGVEQLPAMRTDVTLRGPDRALIIDAKYYGTSMQSGAYGKLSVHSANLYQVLAYTKNADRQGDGSVSGMLLYAKTDATTQPDLDAVIQGNRIGARTLDLGLPWAALREDLEGVLTWLSA</sequence>
<evidence type="ECO:0000313" key="1">
    <source>
        <dbReference type="EMBL" id="GMA41770.1"/>
    </source>
</evidence>
<dbReference type="EMBL" id="BSUO01000001">
    <property type="protein sequence ID" value="GMA41770.1"/>
    <property type="molecule type" value="Genomic_DNA"/>
</dbReference>
<gene>
    <name evidence="1" type="ORF">GCM10025883_38150</name>
</gene>
<name>A0ABQ6IV08_9MICO</name>
<keyword evidence="2" id="KW-1185">Reference proteome</keyword>
<dbReference type="Pfam" id="PF10117">
    <property type="entry name" value="McrBC"/>
    <property type="match status" value="1"/>
</dbReference>